<dbReference type="PANTHER" id="PTHR43292:SF3">
    <property type="entry name" value="ACYL-COA DEHYDROGENASE FADE29"/>
    <property type="match status" value="1"/>
</dbReference>
<evidence type="ECO:0000256" key="5">
    <source>
        <dbReference type="ARBA" id="ARBA00023002"/>
    </source>
</evidence>
<dbReference type="InterPro" id="IPR009100">
    <property type="entry name" value="AcylCoA_DH/oxidase_NM_dom_sf"/>
</dbReference>
<comment type="caution">
    <text evidence="10">The sequence shown here is derived from an EMBL/GenBank/DDBJ whole genome shotgun (WGS) entry which is preliminary data.</text>
</comment>
<dbReference type="Proteomes" id="UP000652074">
    <property type="component" value="Unassembled WGS sequence"/>
</dbReference>
<dbReference type="RefSeq" id="WP_169206041.1">
    <property type="nucleotide sequence ID" value="NZ_CP059560.1"/>
</dbReference>
<dbReference type="Gene3D" id="2.40.110.10">
    <property type="entry name" value="Butyryl-CoA Dehydrogenase, subunit A, domain 2"/>
    <property type="match status" value="1"/>
</dbReference>
<evidence type="ECO:0000256" key="3">
    <source>
        <dbReference type="ARBA" id="ARBA00022630"/>
    </source>
</evidence>
<dbReference type="Gene3D" id="1.10.540.10">
    <property type="entry name" value="Acyl-CoA dehydrogenase/oxidase, N-terminal domain"/>
    <property type="match status" value="1"/>
</dbReference>
<evidence type="ECO:0000256" key="1">
    <source>
        <dbReference type="ARBA" id="ARBA00001974"/>
    </source>
</evidence>
<evidence type="ECO:0000256" key="4">
    <source>
        <dbReference type="ARBA" id="ARBA00022827"/>
    </source>
</evidence>
<keyword evidence="11" id="KW-1185">Reference proteome</keyword>
<dbReference type="InterPro" id="IPR046373">
    <property type="entry name" value="Acyl-CoA_Oxase/DH_mid-dom_sf"/>
</dbReference>
<comment type="similarity">
    <text evidence="2 6">Belongs to the acyl-CoA dehydrogenase family.</text>
</comment>
<feature type="domain" description="Acyl-CoA oxidase/dehydrogenase middle" evidence="8">
    <location>
        <begin position="128"/>
        <end position="220"/>
    </location>
</feature>
<evidence type="ECO:0000259" key="9">
    <source>
        <dbReference type="Pfam" id="PF02771"/>
    </source>
</evidence>
<dbReference type="InterPro" id="IPR037069">
    <property type="entry name" value="AcylCoA_DH/ox_N_sf"/>
</dbReference>
<dbReference type="InterPro" id="IPR036250">
    <property type="entry name" value="AcylCo_DH-like_C"/>
</dbReference>
<dbReference type="PANTHER" id="PTHR43292">
    <property type="entry name" value="ACYL-COA DEHYDROGENASE"/>
    <property type="match status" value="1"/>
</dbReference>
<reference evidence="10 11" key="1">
    <citation type="submission" date="2019-12" db="EMBL/GenBank/DDBJ databases">
        <title>Comparative genomics gives insights into the taxonomy of the Azoarcus-Aromatoleum group and reveals separate origins of nif in the plant-associated Azoarcus and non-plant-associated Aromatoleum sub-groups.</title>
        <authorList>
            <person name="Lafos M."/>
            <person name="Maluk M."/>
            <person name="Batista M."/>
            <person name="Junghare M."/>
            <person name="Carmona M."/>
            <person name="Faoro H."/>
            <person name="Cruz L.M."/>
            <person name="Battistoni F."/>
            <person name="De Souza E."/>
            <person name="Pedrosa F."/>
            <person name="Chen W.-M."/>
            <person name="Poole P.S."/>
            <person name="Dixon R.A."/>
            <person name="James E.K."/>
        </authorList>
    </citation>
    <scope>NUCLEOTIDE SEQUENCE [LARGE SCALE GENOMIC DNA]</scope>
    <source>
        <strain evidence="10 11">ToN1</strain>
    </source>
</reference>
<dbReference type="InterPro" id="IPR013786">
    <property type="entry name" value="AcylCoA_DH/ox_N"/>
</dbReference>
<dbReference type="EMBL" id="WTVR01000014">
    <property type="protein sequence ID" value="NMF88627.1"/>
    <property type="molecule type" value="Genomic_DNA"/>
</dbReference>
<accession>A0ABX1MKY9</accession>
<proteinExistence type="inferred from homology"/>
<dbReference type="SUPFAM" id="SSF56645">
    <property type="entry name" value="Acyl-CoA dehydrogenase NM domain-like"/>
    <property type="match status" value="1"/>
</dbReference>
<dbReference type="Pfam" id="PF02771">
    <property type="entry name" value="Acyl-CoA_dh_N"/>
    <property type="match status" value="1"/>
</dbReference>
<dbReference type="Pfam" id="PF00441">
    <property type="entry name" value="Acyl-CoA_dh_1"/>
    <property type="match status" value="1"/>
</dbReference>
<dbReference type="SUPFAM" id="SSF47203">
    <property type="entry name" value="Acyl-CoA dehydrogenase C-terminal domain-like"/>
    <property type="match status" value="1"/>
</dbReference>
<evidence type="ECO:0000259" key="8">
    <source>
        <dbReference type="Pfam" id="PF02770"/>
    </source>
</evidence>
<dbReference type="Pfam" id="PF02770">
    <property type="entry name" value="Acyl-CoA_dh_M"/>
    <property type="match status" value="1"/>
</dbReference>
<name>A0ABX1MKY9_9RHOO</name>
<dbReference type="InterPro" id="IPR006091">
    <property type="entry name" value="Acyl-CoA_Oxase/DH_mid-dom"/>
</dbReference>
<feature type="domain" description="Acyl-CoA dehydrogenase/oxidase C-terminal" evidence="7">
    <location>
        <begin position="232"/>
        <end position="400"/>
    </location>
</feature>
<feature type="domain" description="Acyl-CoA dehydrogenase/oxidase N-terminal" evidence="9">
    <location>
        <begin position="8"/>
        <end position="122"/>
    </location>
</feature>
<organism evidence="10 11">
    <name type="scientific">Aromatoleum petrolei</name>
    <dbReference type="NCBI Taxonomy" id="76116"/>
    <lineage>
        <taxon>Bacteria</taxon>
        <taxon>Pseudomonadati</taxon>
        <taxon>Pseudomonadota</taxon>
        <taxon>Betaproteobacteria</taxon>
        <taxon>Rhodocyclales</taxon>
        <taxon>Rhodocyclaceae</taxon>
        <taxon>Aromatoleum</taxon>
    </lineage>
</organism>
<keyword evidence="4 6" id="KW-0274">FAD</keyword>
<sequence length="404" mass="45466">MDFIPSSNDEDFRREVRSFLREHLPAELAWRGQQGYLPDKEDSLRWTRILHETRGWSVPFWPKEYGGTGWSAAQRYIFAEECYLAGAPIQNQAAVDLVGPVICHFGTDKQKQRFLPPIQRGEVFWIQGFSEPGAGSDLANLRTTAIRDGDHYVVNGQKIWTSFGVYGDWNFMLVRTDPAAKPQKGISFLLVDSRSPGVTIRPITSLDGCGHLAEVFYDNVRVPVENLVGEENKGWGYTKFLLFNERAFLGAEAPALKRYLAKIRRYASRERVGGRPLIEDPNFAARMAQYELEVLAIDMTVQKILHQGLTEQNGGMAIGSMLKVRGSEMHQKLTEMLVEVIGDYGPVFYPSTADDPSVREEQFVGPEYAPGLAAELFYRRACSIYGGTAEIQRNIIAKTLFGLP</sequence>
<evidence type="ECO:0000259" key="7">
    <source>
        <dbReference type="Pfam" id="PF00441"/>
    </source>
</evidence>
<dbReference type="InterPro" id="IPR009075">
    <property type="entry name" value="AcylCo_DH/oxidase_C"/>
</dbReference>
<evidence type="ECO:0000313" key="10">
    <source>
        <dbReference type="EMBL" id="NMF88627.1"/>
    </source>
</evidence>
<keyword evidence="3 6" id="KW-0285">Flavoprotein</keyword>
<comment type="cofactor">
    <cofactor evidence="1 6">
        <name>FAD</name>
        <dbReference type="ChEBI" id="CHEBI:57692"/>
    </cofactor>
</comment>
<dbReference type="Gene3D" id="1.20.140.10">
    <property type="entry name" value="Butyryl-CoA Dehydrogenase, subunit A, domain 3"/>
    <property type="match status" value="1"/>
</dbReference>
<evidence type="ECO:0000256" key="6">
    <source>
        <dbReference type="RuleBase" id="RU362125"/>
    </source>
</evidence>
<gene>
    <name evidence="10" type="ORF">GPA26_09030</name>
</gene>
<dbReference type="InterPro" id="IPR052161">
    <property type="entry name" value="Mycobact_Acyl-CoA_DH"/>
</dbReference>
<protein>
    <submittedName>
        <fullName evidence="10">Acyl-CoA dehydrogenase</fullName>
    </submittedName>
</protein>
<evidence type="ECO:0000256" key="2">
    <source>
        <dbReference type="ARBA" id="ARBA00009347"/>
    </source>
</evidence>
<evidence type="ECO:0000313" key="11">
    <source>
        <dbReference type="Proteomes" id="UP000652074"/>
    </source>
</evidence>
<keyword evidence="5 6" id="KW-0560">Oxidoreductase</keyword>